<gene>
    <name evidence="2" type="ORF">CTHT_0001450</name>
</gene>
<evidence type="ECO:0000256" key="1">
    <source>
        <dbReference type="SAM" id="MobiDB-lite"/>
    </source>
</evidence>
<name>G0RZ24_CHATD</name>
<organism evidence="3">
    <name type="scientific">Chaetomium thermophilum (strain DSM 1495 / CBS 144.50 / IMI 039719)</name>
    <name type="common">Thermochaetoides thermophila</name>
    <dbReference type="NCBI Taxonomy" id="759272"/>
    <lineage>
        <taxon>Eukaryota</taxon>
        <taxon>Fungi</taxon>
        <taxon>Dikarya</taxon>
        <taxon>Ascomycota</taxon>
        <taxon>Pezizomycotina</taxon>
        <taxon>Sordariomycetes</taxon>
        <taxon>Sordariomycetidae</taxon>
        <taxon>Sordariales</taxon>
        <taxon>Chaetomiaceae</taxon>
        <taxon>Thermochaetoides</taxon>
    </lineage>
</organism>
<evidence type="ECO:0000313" key="3">
    <source>
        <dbReference type="Proteomes" id="UP000008066"/>
    </source>
</evidence>
<sequence length="481" mass="55272">MRPIHYEIYERPQSSSDNSSSEDDIPTTLAPHALPEAILVHINCFNLYRLCSHALRKSKLVPDKTEADSLDRLWTEEGEYERDVKRIDPREILCWERKMGMEQRMDVEKQRGRWPWMRITVDLIGIRRIERLGERPRYHGEDTEENGLQYGYAMVNVDELKGVIAEVKHKRLRLRLPRGLPSQPPTGFYIWNTECPPLISECRIYGGWKSDPDCNGLRRWFGPYDPYNSRMLKATRLDHPSIRGITFFLDRVDARPLGMHVHWKNHCEQCIYLYDQSNDNGPGDAEMAIFPGKTSVEWYPLYFYVPIGKDDKIVGFGILRTKEPILHGTELATKMVPHALMVRLEHAGDIIASQNHLVNKPMETFDWCLAQSRGSGPVALVYGVPHYGCLIWEWFGGYDGTNPEKHCRFEPKFELPPSLKHRGLNFSDCDDAIYTWAPLDGLESATEYHDGLPKYGYGSSGILLRYNDGSQRTVGLGISAG</sequence>
<dbReference type="Proteomes" id="UP000008066">
    <property type="component" value="Unassembled WGS sequence"/>
</dbReference>
<dbReference type="AlphaFoldDB" id="G0RZ24"/>
<dbReference type="STRING" id="759272.G0RZ24"/>
<dbReference type="HOGENOM" id="CLU_567401_0_0_1"/>
<accession>G0RZ24</accession>
<evidence type="ECO:0000313" key="2">
    <source>
        <dbReference type="EMBL" id="EGS23452.1"/>
    </source>
</evidence>
<keyword evidence="3" id="KW-1185">Reference proteome</keyword>
<reference evidence="2 3" key="1">
    <citation type="journal article" date="2011" name="Cell">
        <title>Insight into structure and assembly of the nuclear pore complex by utilizing the genome of a eukaryotic thermophile.</title>
        <authorList>
            <person name="Amlacher S."/>
            <person name="Sarges P."/>
            <person name="Flemming D."/>
            <person name="van Noort V."/>
            <person name="Kunze R."/>
            <person name="Devos D.P."/>
            <person name="Arumugam M."/>
            <person name="Bork P."/>
            <person name="Hurt E."/>
        </authorList>
    </citation>
    <scope>NUCLEOTIDE SEQUENCE [LARGE SCALE GENOMIC DNA]</scope>
    <source>
        <strain evidence="3">DSM 1495 / CBS 144.50 / IMI 039719</strain>
    </source>
</reference>
<proteinExistence type="predicted"/>
<dbReference type="GeneID" id="18254183"/>
<dbReference type="EMBL" id="GL988032">
    <property type="protein sequence ID" value="EGS23452.1"/>
    <property type="molecule type" value="Genomic_DNA"/>
</dbReference>
<feature type="region of interest" description="Disordered" evidence="1">
    <location>
        <begin position="1"/>
        <end position="27"/>
    </location>
</feature>
<dbReference type="KEGG" id="cthr:CTHT_0001450"/>
<dbReference type="RefSeq" id="XP_006690694.1">
    <property type="nucleotide sequence ID" value="XM_006690631.1"/>
</dbReference>
<feature type="compositionally biased region" description="Basic and acidic residues" evidence="1">
    <location>
        <begin position="1"/>
        <end position="10"/>
    </location>
</feature>
<protein>
    <submittedName>
        <fullName evidence="2">Uncharacterized protein</fullName>
    </submittedName>
</protein>
<dbReference type="OrthoDB" id="4763081at2759"/>